<dbReference type="InterPro" id="IPR015421">
    <property type="entry name" value="PyrdxlP-dep_Trfase_major"/>
</dbReference>
<dbReference type="InterPro" id="IPR027619">
    <property type="entry name" value="C-S_lyase_PatB-like"/>
</dbReference>
<dbReference type="Proteomes" id="UP000281904">
    <property type="component" value="Chromosome"/>
</dbReference>
<dbReference type="AlphaFoldDB" id="A0A3S4X1C3"/>
<dbReference type="EMBL" id="JADULK010000006">
    <property type="protein sequence ID" value="MBH1930743.1"/>
    <property type="molecule type" value="Genomic_DNA"/>
</dbReference>
<accession>A0A3S4X1C3</accession>
<evidence type="ECO:0000256" key="5">
    <source>
        <dbReference type="ARBA" id="ARBA00037974"/>
    </source>
</evidence>
<evidence type="ECO:0000313" key="7">
    <source>
        <dbReference type="EMBL" id="MBH1930743.1"/>
    </source>
</evidence>
<dbReference type="InterPro" id="IPR015424">
    <property type="entry name" value="PyrdxlP-dep_Trfase"/>
</dbReference>
<reference evidence="8 9" key="1">
    <citation type="submission" date="2018-12" db="EMBL/GenBank/DDBJ databases">
        <authorList>
            <consortium name="Pathogen Informatics"/>
        </authorList>
    </citation>
    <scope>NUCLEOTIDE SEQUENCE [LARGE SCALE GENOMIC DNA]</scope>
    <source>
        <strain evidence="8 9">NCTC10036</strain>
    </source>
</reference>
<keyword evidence="4 8" id="KW-0456">Lyase</keyword>
<evidence type="ECO:0000256" key="4">
    <source>
        <dbReference type="ARBA" id="ARBA00023239"/>
    </source>
</evidence>
<evidence type="ECO:0000259" key="6">
    <source>
        <dbReference type="Pfam" id="PF00155"/>
    </source>
</evidence>
<organism evidence="8 9">
    <name type="scientific">Serratia rubidaea</name>
    <name type="common">Serratia marinorubra</name>
    <dbReference type="NCBI Taxonomy" id="61652"/>
    <lineage>
        <taxon>Bacteria</taxon>
        <taxon>Pseudomonadati</taxon>
        <taxon>Pseudomonadota</taxon>
        <taxon>Gammaproteobacteria</taxon>
        <taxon>Enterobacterales</taxon>
        <taxon>Yersiniaceae</taxon>
        <taxon>Serratia</taxon>
    </lineage>
</organism>
<dbReference type="GO" id="GO:0030170">
    <property type="term" value="F:pyridoxal phosphate binding"/>
    <property type="evidence" value="ECO:0007669"/>
    <property type="project" value="InterPro"/>
</dbReference>
<evidence type="ECO:0000256" key="2">
    <source>
        <dbReference type="ARBA" id="ARBA00012224"/>
    </source>
</evidence>
<dbReference type="PANTHER" id="PTHR43525">
    <property type="entry name" value="PROTEIN MALY"/>
    <property type="match status" value="1"/>
</dbReference>
<dbReference type="Gene3D" id="3.90.1150.10">
    <property type="entry name" value="Aspartate Aminotransferase, domain 1"/>
    <property type="match status" value="1"/>
</dbReference>
<evidence type="ECO:0000256" key="1">
    <source>
        <dbReference type="ARBA" id="ARBA00001933"/>
    </source>
</evidence>
<protein>
    <recommendedName>
        <fullName evidence="2">cysteine-S-conjugate beta-lyase</fullName>
        <ecNumber evidence="2">4.4.1.13</ecNumber>
    </recommendedName>
</protein>
<dbReference type="Proteomes" id="UP000624159">
    <property type="component" value="Unassembled WGS sequence"/>
</dbReference>
<reference evidence="7 10" key="2">
    <citation type="submission" date="2020-11" db="EMBL/GenBank/DDBJ databases">
        <title>Enhanced detection system for hospital associated transmission using whole genome sequencing surveillance.</title>
        <authorList>
            <person name="Harrison L.H."/>
            <person name="Van Tyne D."/>
            <person name="Marsh J.W."/>
            <person name="Griffith M.P."/>
            <person name="Snyder D.J."/>
            <person name="Cooper V.S."/>
            <person name="Mustapha M."/>
        </authorList>
    </citation>
    <scope>NUCLEOTIDE SEQUENCE [LARGE SCALE GENOMIC DNA]</scope>
    <source>
        <strain evidence="7 10">SER00230</strain>
    </source>
</reference>
<dbReference type="GO" id="GO:0008483">
    <property type="term" value="F:transaminase activity"/>
    <property type="evidence" value="ECO:0007669"/>
    <property type="project" value="UniProtKB-KW"/>
</dbReference>
<dbReference type="InterPro" id="IPR051798">
    <property type="entry name" value="Class-II_PLP-Dep_Aminotrans"/>
</dbReference>
<evidence type="ECO:0000313" key="10">
    <source>
        <dbReference type="Proteomes" id="UP000624159"/>
    </source>
</evidence>
<keyword evidence="10" id="KW-1185">Reference proteome</keyword>
<comment type="cofactor">
    <cofactor evidence="1">
        <name>pyridoxal 5'-phosphate</name>
        <dbReference type="ChEBI" id="CHEBI:597326"/>
    </cofactor>
</comment>
<dbReference type="InterPro" id="IPR015422">
    <property type="entry name" value="PyrdxlP-dep_Trfase_small"/>
</dbReference>
<dbReference type="RefSeq" id="WP_126530974.1">
    <property type="nucleotide sequence ID" value="NZ_JADULK010000006.1"/>
</dbReference>
<gene>
    <name evidence="8" type="primary">patB_1</name>
    <name evidence="7" type="ORF">I5U13_13895</name>
    <name evidence="8" type="ORF">NCTC10036_01484</name>
</gene>
<evidence type="ECO:0000313" key="8">
    <source>
        <dbReference type="EMBL" id="VEI63354.1"/>
    </source>
</evidence>
<dbReference type="Gene3D" id="3.40.640.10">
    <property type="entry name" value="Type I PLP-dependent aspartate aminotransferase-like (Major domain)"/>
    <property type="match status" value="1"/>
</dbReference>
<comment type="similarity">
    <text evidence="5">Belongs to the class-II pyridoxal-phosphate-dependent aminotransferase family. MalY/PatB cystathionine beta-lyase subfamily.</text>
</comment>
<evidence type="ECO:0000313" key="9">
    <source>
        <dbReference type="Proteomes" id="UP000281904"/>
    </source>
</evidence>
<dbReference type="Pfam" id="PF00155">
    <property type="entry name" value="Aminotran_1_2"/>
    <property type="match status" value="1"/>
</dbReference>
<dbReference type="EC" id="4.4.1.13" evidence="2"/>
<name>A0A3S4X1C3_SERRU</name>
<feature type="domain" description="Aminotransferase class I/classII large" evidence="6">
    <location>
        <begin position="52"/>
        <end position="382"/>
    </location>
</feature>
<dbReference type="PANTHER" id="PTHR43525:SF1">
    <property type="entry name" value="PROTEIN MALY"/>
    <property type="match status" value="1"/>
</dbReference>
<dbReference type="InterPro" id="IPR004839">
    <property type="entry name" value="Aminotransferase_I/II_large"/>
</dbReference>
<keyword evidence="7" id="KW-0808">Transferase</keyword>
<keyword evidence="7" id="KW-0032">Aminotransferase</keyword>
<evidence type="ECO:0000256" key="3">
    <source>
        <dbReference type="ARBA" id="ARBA00022898"/>
    </source>
</evidence>
<sequence length="388" mass="44293">MSAYDFDKNISRQGTFSAKWNCENLTDDQEIISLSVADMDIALPDTMINPLVEHSKKGIYGYTLLSDNWQQVVSHWMLRHYQWQVPPEHVVFCPRVIQAVSLYIQNFTAPGDAIVSLTPSYHPIVQAVTLNQRRLLESTLRYQDGRYSIDFDDLENKFKRASSFILLSPHNPTGTVWPPETLIKIAELAERHQVFIISDDVHADFIFSAQRHQIISTFSDYVAQHSFICTSPAKTFNMAGLEVANIIIANDKHRDKFTRCLEAAGIHNPGYYAVPAFLAAYQHGDAWLAQLKRYLADNRTLLIDTFSRHFPAWQVTRSDGTYMLWVDYRASGLDERQIKTWFRTRAGVEASWGSDFGAAGRGFFRINIATPRRLLSAALQRIVRTSPL</sequence>
<dbReference type="GO" id="GO:0047804">
    <property type="term" value="F:cysteine-S-conjugate beta-lyase activity"/>
    <property type="evidence" value="ECO:0007669"/>
    <property type="project" value="UniProtKB-EC"/>
</dbReference>
<dbReference type="SUPFAM" id="SSF53383">
    <property type="entry name" value="PLP-dependent transferases"/>
    <property type="match status" value="1"/>
</dbReference>
<dbReference type="EMBL" id="LR134493">
    <property type="protein sequence ID" value="VEI63354.1"/>
    <property type="molecule type" value="Genomic_DNA"/>
</dbReference>
<dbReference type="CDD" id="cd00609">
    <property type="entry name" value="AAT_like"/>
    <property type="match status" value="1"/>
</dbReference>
<dbReference type="NCBIfam" id="TIGR04350">
    <property type="entry name" value="C_S_lyase_PatB"/>
    <property type="match status" value="1"/>
</dbReference>
<proteinExistence type="inferred from homology"/>
<keyword evidence="3" id="KW-0663">Pyridoxal phosphate</keyword>